<keyword evidence="1" id="KW-0732">Signal</keyword>
<gene>
    <name evidence="2" type="ORF">CYNAS_LOCUS21397</name>
</gene>
<name>A0AA36HEN6_CYLNA</name>
<evidence type="ECO:0008006" key="4">
    <source>
        <dbReference type="Google" id="ProtNLM"/>
    </source>
</evidence>
<organism evidence="2 3">
    <name type="scientific">Cylicocyclus nassatus</name>
    <name type="common">Nematode worm</name>
    <dbReference type="NCBI Taxonomy" id="53992"/>
    <lineage>
        <taxon>Eukaryota</taxon>
        <taxon>Metazoa</taxon>
        <taxon>Ecdysozoa</taxon>
        <taxon>Nematoda</taxon>
        <taxon>Chromadorea</taxon>
        <taxon>Rhabditida</taxon>
        <taxon>Rhabditina</taxon>
        <taxon>Rhabditomorpha</taxon>
        <taxon>Strongyloidea</taxon>
        <taxon>Strongylidae</taxon>
        <taxon>Cylicocyclus</taxon>
    </lineage>
</organism>
<comment type="caution">
    <text evidence="2">The sequence shown here is derived from an EMBL/GenBank/DDBJ whole genome shotgun (WGS) entry which is preliminary data.</text>
</comment>
<accession>A0AA36HEN6</accession>
<evidence type="ECO:0000313" key="3">
    <source>
        <dbReference type="Proteomes" id="UP001176961"/>
    </source>
</evidence>
<proteinExistence type="predicted"/>
<dbReference type="Proteomes" id="UP001176961">
    <property type="component" value="Unassembled WGS sequence"/>
</dbReference>
<sequence length="75" mass="7909">MVPSIFVVLLASSIVTLAVAAPPKVVLEENPLVFGTIQGSPIIAVIHGQSDPVKEDVQAKDSENDPLEKMLSLMA</sequence>
<dbReference type="EMBL" id="CATQJL010000326">
    <property type="protein sequence ID" value="CAJ0609414.1"/>
    <property type="molecule type" value="Genomic_DNA"/>
</dbReference>
<reference evidence="2" key="1">
    <citation type="submission" date="2023-07" db="EMBL/GenBank/DDBJ databases">
        <authorList>
            <consortium name="CYATHOMIX"/>
        </authorList>
    </citation>
    <scope>NUCLEOTIDE SEQUENCE</scope>
    <source>
        <strain evidence="2">N/A</strain>
    </source>
</reference>
<evidence type="ECO:0000313" key="2">
    <source>
        <dbReference type="EMBL" id="CAJ0609414.1"/>
    </source>
</evidence>
<dbReference type="AlphaFoldDB" id="A0AA36HEN6"/>
<evidence type="ECO:0000256" key="1">
    <source>
        <dbReference type="SAM" id="SignalP"/>
    </source>
</evidence>
<keyword evidence="3" id="KW-1185">Reference proteome</keyword>
<feature type="chain" id="PRO_5041447118" description="Secreted protein" evidence="1">
    <location>
        <begin position="21"/>
        <end position="75"/>
    </location>
</feature>
<feature type="signal peptide" evidence="1">
    <location>
        <begin position="1"/>
        <end position="20"/>
    </location>
</feature>
<protein>
    <recommendedName>
        <fullName evidence="4">Secreted protein</fullName>
    </recommendedName>
</protein>